<gene>
    <name evidence="1" type="ORF">AK812_SmicGene33049</name>
</gene>
<reference evidence="1 2" key="1">
    <citation type="submission" date="2016-02" db="EMBL/GenBank/DDBJ databases">
        <title>Genome analysis of coral dinoflagellate symbionts highlights evolutionary adaptations to a symbiotic lifestyle.</title>
        <authorList>
            <person name="Aranda M."/>
            <person name="Li Y."/>
            <person name="Liew Y.J."/>
            <person name="Baumgarten S."/>
            <person name="Simakov O."/>
            <person name="Wilson M."/>
            <person name="Piel J."/>
            <person name="Ashoor H."/>
            <person name="Bougouffa S."/>
            <person name="Bajic V.B."/>
            <person name="Ryu T."/>
            <person name="Ravasi T."/>
            <person name="Bayer T."/>
            <person name="Micklem G."/>
            <person name="Kim H."/>
            <person name="Bhak J."/>
            <person name="Lajeunesse T.C."/>
            <person name="Voolstra C.R."/>
        </authorList>
    </citation>
    <scope>NUCLEOTIDE SEQUENCE [LARGE SCALE GENOMIC DNA]</scope>
    <source>
        <strain evidence="1 2">CCMP2467</strain>
    </source>
</reference>
<dbReference type="Proteomes" id="UP000186817">
    <property type="component" value="Unassembled WGS sequence"/>
</dbReference>
<comment type="caution">
    <text evidence="1">The sequence shown here is derived from an EMBL/GenBank/DDBJ whole genome shotgun (WGS) entry which is preliminary data.</text>
</comment>
<keyword evidence="2" id="KW-1185">Reference proteome</keyword>
<name>A0A1Q9CSL7_SYMMI</name>
<dbReference type="AlphaFoldDB" id="A0A1Q9CSL7"/>
<evidence type="ECO:0000313" key="1">
    <source>
        <dbReference type="EMBL" id="OLP85924.1"/>
    </source>
</evidence>
<accession>A0A1Q9CSL7</accession>
<evidence type="ECO:0000313" key="2">
    <source>
        <dbReference type="Proteomes" id="UP000186817"/>
    </source>
</evidence>
<sequence length="224" mass="23606">MSARALKLLADSQQSEVAPAPPSPVLGKLRHTSEGVFLPSAPPGLEATGHCSEQVEGAESSSGSTYFDDAELAPFPNDARFWGQAQLEGSQQEPAVGGTQMILATTPLSPPIATDWSFPSVCPWAGAVTLDMCYPGAGFDGNSYALPEAQVHVPVPEPPSLPATLGSAAHEEGTCKPCAFVYTKGCQSGLHCAFCHLCPPGEKDRRKKVKHIMARIRRRAKPGA</sequence>
<organism evidence="1 2">
    <name type="scientific">Symbiodinium microadriaticum</name>
    <name type="common">Dinoflagellate</name>
    <name type="synonym">Zooxanthella microadriatica</name>
    <dbReference type="NCBI Taxonomy" id="2951"/>
    <lineage>
        <taxon>Eukaryota</taxon>
        <taxon>Sar</taxon>
        <taxon>Alveolata</taxon>
        <taxon>Dinophyceae</taxon>
        <taxon>Suessiales</taxon>
        <taxon>Symbiodiniaceae</taxon>
        <taxon>Symbiodinium</taxon>
    </lineage>
</organism>
<dbReference type="OrthoDB" id="406827at2759"/>
<dbReference type="EMBL" id="LSRX01000949">
    <property type="protein sequence ID" value="OLP85924.1"/>
    <property type="molecule type" value="Genomic_DNA"/>
</dbReference>
<protein>
    <submittedName>
        <fullName evidence="1">Uncharacterized protein</fullName>
    </submittedName>
</protein>
<proteinExistence type="predicted"/>